<feature type="chain" id="PRO_5035284190" description="SH3b domain-containing protein" evidence="1">
    <location>
        <begin position="24"/>
        <end position="221"/>
    </location>
</feature>
<evidence type="ECO:0000313" key="3">
    <source>
        <dbReference type="EMBL" id="GGG76709.1"/>
    </source>
</evidence>
<sequence>MRFAKPLLLSTGIVGLLVSPAMAALSASATTELNLRAGPGPEYAIESVIPAAGDVEVVGCLDDGEWCEVSFDGQQGWAYAAYLTTPVEEEPVVLYNAPSSVSIETVTYEDTSETATGAAAGGLWGAAAGALLIGGPAAAAAGLVAGAGLGGAAETDETTVTYIRQNPVEPVYLTGEVVPGAGIPQEVELYSVPDSDYSYVNVNRLPVVVDTESRTIVQVVR</sequence>
<reference evidence="3" key="2">
    <citation type="submission" date="2020-09" db="EMBL/GenBank/DDBJ databases">
        <authorList>
            <person name="Sun Q."/>
            <person name="Zhou Y."/>
        </authorList>
    </citation>
    <scope>NUCLEOTIDE SEQUENCE</scope>
    <source>
        <strain evidence="3">CGMCC 1.15762</strain>
    </source>
</reference>
<organism evidence="3 4">
    <name type="scientific">Salipiger pallidus</name>
    <dbReference type="NCBI Taxonomy" id="1775170"/>
    <lineage>
        <taxon>Bacteria</taxon>
        <taxon>Pseudomonadati</taxon>
        <taxon>Pseudomonadota</taxon>
        <taxon>Alphaproteobacteria</taxon>
        <taxon>Rhodobacterales</taxon>
        <taxon>Roseobacteraceae</taxon>
        <taxon>Salipiger</taxon>
    </lineage>
</organism>
<dbReference type="InterPro" id="IPR009642">
    <property type="entry name" value="DUF1236"/>
</dbReference>
<evidence type="ECO:0000256" key="1">
    <source>
        <dbReference type="SAM" id="SignalP"/>
    </source>
</evidence>
<feature type="domain" description="SH3b" evidence="2">
    <location>
        <begin position="32"/>
        <end position="84"/>
    </location>
</feature>
<accession>A0A8J3EGI8</accession>
<dbReference type="Pfam" id="PF06823">
    <property type="entry name" value="DUF1236"/>
    <property type="match status" value="1"/>
</dbReference>
<dbReference type="Gene3D" id="2.30.30.40">
    <property type="entry name" value="SH3 Domains"/>
    <property type="match status" value="1"/>
</dbReference>
<proteinExistence type="predicted"/>
<evidence type="ECO:0000259" key="2">
    <source>
        <dbReference type="Pfam" id="PF08239"/>
    </source>
</evidence>
<dbReference type="AlphaFoldDB" id="A0A8J3EGI8"/>
<gene>
    <name evidence="3" type="ORF">GCM10011415_26870</name>
</gene>
<reference evidence="3" key="1">
    <citation type="journal article" date="2014" name="Int. J. Syst. Evol. Microbiol.">
        <title>Complete genome sequence of Corynebacterium casei LMG S-19264T (=DSM 44701T), isolated from a smear-ripened cheese.</title>
        <authorList>
            <consortium name="US DOE Joint Genome Institute (JGI-PGF)"/>
            <person name="Walter F."/>
            <person name="Albersmeier A."/>
            <person name="Kalinowski J."/>
            <person name="Ruckert C."/>
        </authorList>
    </citation>
    <scope>NUCLEOTIDE SEQUENCE</scope>
    <source>
        <strain evidence="3">CGMCC 1.15762</strain>
    </source>
</reference>
<dbReference type="RefSeq" id="WP_188790738.1">
    <property type="nucleotide sequence ID" value="NZ_BMJV01000005.1"/>
</dbReference>
<dbReference type="InterPro" id="IPR003646">
    <property type="entry name" value="SH3-like_bac-type"/>
</dbReference>
<name>A0A8J3EGI8_9RHOB</name>
<dbReference type="Proteomes" id="UP000617145">
    <property type="component" value="Unassembled WGS sequence"/>
</dbReference>
<protein>
    <recommendedName>
        <fullName evidence="2">SH3b domain-containing protein</fullName>
    </recommendedName>
</protein>
<dbReference type="Pfam" id="PF08239">
    <property type="entry name" value="SH3_3"/>
    <property type="match status" value="1"/>
</dbReference>
<keyword evidence="1" id="KW-0732">Signal</keyword>
<feature type="signal peptide" evidence="1">
    <location>
        <begin position="1"/>
        <end position="23"/>
    </location>
</feature>
<keyword evidence="4" id="KW-1185">Reference proteome</keyword>
<dbReference type="EMBL" id="BMJV01000005">
    <property type="protein sequence ID" value="GGG76709.1"/>
    <property type="molecule type" value="Genomic_DNA"/>
</dbReference>
<evidence type="ECO:0000313" key="4">
    <source>
        <dbReference type="Proteomes" id="UP000617145"/>
    </source>
</evidence>
<comment type="caution">
    <text evidence="3">The sequence shown here is derived from an EMBL/GenBank/DDBJ whole genome shotgun (WGS) entry which is preliminary data.</text>
</comment>